<dbReference type="InterPro" id="IPR051262">
    <property type="entry name" value="SMP-30/CGR1_Lactonase"/>
</dbReference>
<keyword evidence="1 5" id="KW-0378">Hydrolase</keyword>
<dbReference type="RefSeq" id="WP_129351033.1">
    <property type="nucleotide sequence ID" value="NZ_CP012670.1"/>
</dbReference>
<dbReference type="Gene3D" id="2.120.10.30">
    <property type="entry name" value="TolB, C-terminal domain"/>
    <property type="match status" value="1"/>
</dbReference>
<dbReference type="InterPro" id="IPR013658">
    <property type="entry name" value="SGL"/>
</dbReference>
<accession>A0A4P2Q6D7</accession>
<proteinExistence type="predicted"/>
<evidence type="ECO:0000259" key="4">
    <source>
        <dbReference type="Pfam" id="PF08450"/>
    </source>
</evidence>
<dbReference type="Pfam" id="PF08450">
    <property type="entry name" value="SGL"/>
    <property type="match status" value="1"/>
</dbReference>
<dbReference type="GO" id="GO:0004341">
    <property type="term" value="F:gluconolactonase activity"/>
    <property type="evidence" value="ECO:0007669"/>
    <property type="project" value="UniProtKB-EC"/>
</dbReference>
<evidence type="ECO:0000313" key="6">
    <source>
        <dbReference type="Proteomes" id="UP000295781"/>
    </source>
</evidence>
<reference evidence="5 6" key="1">
    <citation type="submission" date="2015-09" db="EMBL/GenBank/DDBJ databases">
        <title>Sorangium comparison.</title>
        <authorList>
            <person name="Zaburannyi N."/>
            <person name="Bunk B."/>
            <person name="Overmann J."/>
            <person name="Mueller R."/>
        </authorList>
    </citation>
    <scope>NUCLEOTIDE SEQUENCE [LARGE SCALE GENOMIC DNA]</scope>
    <source>
        <strain evidence="5 6">So ceGT47</strain>
    </source>
</reference>
<feature type="region of interest" description="Disordered" evidence="2">
    <location>
        <begin position="53"/>
        <end position="88"/>
    </location>
</feature>
<feature type="compositionally biased region" description="Gly residues" evidence="2">
    <location>
        <begin position="34"/>
        <end position="44"/>
    </location>
</feature>
<dbReference type="EC" id="3.1.1.17" evidence="5"/>
<keyword evidence="3" id="KW-0732">Signal</keyword>
<dbReference type="SUPFAM" id="SSF63829">
    <property type="entry name" value="Calcium-dependent phosphotriesterase"/>
    <property type="match status" value="1"/>
</dbReference>
<evidence type="ECO:0000256" key="2">
    <source>
        <dbReference type="SAM" id="MobiDB-lite"/>
    </source>
</evidence>
<feature type="region of interest" description="Disordered" evidence="2">
    <location>
        <begin position="25"/>
        <end position="44"/>
    </location>
</feature>
<dbReference type="PANTHER" id="PTHR47572">
    <property type="entry name" value="LIPOPROTEIN-RELATED"/>
    <property type="match status" value="1"/>
</dbReference>
<evidence type="ECO:0000256" key="1">
    <source>
        <dbReference type="ARBA" id="ARBA00022801"/>
    </source>
</evidence>
<dbReference type="InterPro" id="IPR011042">
    <property type="entry name" value="6-blade_b-propeller_TolB-like"/>
</dbReference>
<dbReference type="OrthoDB" id="5520189at2"/>
<organism evidence="5 6">
    <name type="scientific">Sorangium cellulosum</name>
    <name type="common">Polyangium cellulosum</name>
    <dbReference type="NCBI Taxonomy" id="56"/>
    <lineage>
        <taxon>Bacteria</taxon>
        <taxon>Pseudomonadati</taxon>
        <taxon>Myxococcota</taxon>
        <taxon>Polyangia</taxon>
        <taxon>Polyangiales</taxon>
        <taxon>Polyangiaceae</taxon>
        <taxon>Sorangium</taxon>
    </lineage>
</organism>
<feature type="signal peptide" evidence="3">
    <location>
        <begin position="1"/>
        <end position="22"/>
    </location>
</feature>
<dbReference type="Proteomes" id="UP000295781">
    <property type="component" value="Chromosome"/>
</dbReference>
<dbReference type="PANTHER" id="PTHR47572:SF4">
    <property type="entry name" value="LACTONASE DRP35"/>
    <property type="match status" value="1"/>
</dbReference>
<evidence type="ECO:0000313" key="5">
    <source>
        <dbReference type="EMBL" id="AUX24648.1"/>
    </source>
</evidence>
<dbReference type="AlphaFoldDB" id="A0A4P2Q6D7"/>
<gene>
    <name evidence="5" type="ORF">SOCEGT47_051870</name>
</gene>
<evidence type="ECO:0000256" key="3">
    <source>
        <dbReference type="SAM" id="SignalP"/>
    </source>
</evidence>
<sequence>MKRGHRLRGWALLLLGAPSACGGDAAGSAAAGASGPGGGATSAGAAGGYEKGNGEGSAGAGGEGAGGEGAGGEGAGGEGAGAGGEGAGGGPTGECAALLAGPIEPVRVTDVFSGSEDFAFDGQGHLVARQGPNLIRLDATGRTSNFASLRESVLGLRVRPDGTLVAALPDRGAVVQISTAGVVSDYVEGLTAPNGLSPDAEGNVWATETAADRVIRLGPDGTVSVIASGAPAVSQPDGVLFDPVRRVVFYTNAAAGEIRRIDAAAPGTAPALVTTVAGAELAGLALDACGHLYVVDGKGAKLYRVRLDRGGAAAGEPELFASFPTAVANAQFGAGPGFNAKALYVGGAPGSIYAVTAGIGGAPVPTPPRAP</sequence>
<feature type="domain" description="SMP-30/Gluconolactonase/LRE-like region" evidence="4">
    <location>
        <begin position="131"/>
        <end position="328"/>
    </location>
</feature>
<protein>
    <submittedName>
        <fullName evidence="5">Gluconolactonase</fullName>
        <ecNumber evidence="5">3.1.1.17</ecNumber>
    </submittedName>
</protein>
<dbReference type="EMBL" id="CP012670">
    <property type="protein sequence ID" value="AUX24648.1"/>
    <property type="molecule type" value="Genomic_DNA"/>
</dbReference>
<feature type="chain" id="PRO_5020187407" evidence="3">
    <location>
        <begin position="23"/>
        <end position="371"/>
    </location>
</feature>
<name>A0A4P2Q6D7_SORCE</name>